<evidence type="ECO:0000256" key="11">
    <source>
        <dbReference type="ARBA" id="ARBA00023242"/>
    </source>
</evidence>
<evidence type="ECO:0000259" key="17">
    <source>
        <dbReference type="PROSITE" id="PS51194"/>
    </source>
</evidence>
<evidence type="ECO:0000256" key="2">
    <source>
        <dbReference type="ARBA" id="ARBA00006637"/>
    </source>
</evidence>
<dbReference type="Proteomes" id="UP000041254">
    <property type="component" value="Unassembled WGS sequence"/>
</dbReference>
<dbReference type="InterPro" id="IPR032830">
    <property type="entry name" value="XPB/Ssl2_N"/>
</dbReference>
<evidence type="ECO:0000256" key="5">
    <source>
        <dbReference type="ARBA" id="ARBA00022801"/>
    </source>
</evidence>
<dbReference type="PROSITE" id="PS51192">
    <property type="entry name" value="HELICASE_ATP_BIND_1"/>
    <property type="match status" value="1"/>
</dbReference>
<dbReference type="OMA" id="RCQEIDY"/>
<feature type="region of interest" description="Disordered" evidence="15">
    <location>
        <begin position="1"/>
        <end position="119"/>
    </location>
</feature>
<feature type="region of interest" description="Disordered" evidence="15">
    <location>
        <begin position="294"/>
        <end position="427"/>
    </location>
</feature>
<keyword evidence="11" id="KW-0539">Nucleus</keyword>
<dbReference type="STRING" id="1169540.A0A0G4F1I7"/>
<dbReference type="InterPro" id="IPR027417">
    <property type="entry name" value="P-loop_NTPase"/>
</dbReference>
<evidence type="ECO:0000256" key="10">
    <source>
        <dbReference type="ARBA" id="ARBA00023235"/>
    </source>
</evidence>
<keyword evidence="4" id="KW-0227">DNA damage</keyword>
<feature type="compositionally biased region" description="Pro residues" evidence="15">
    <location>
        <begin position="389"/>
        <end position="399"/>
    </location>
</feature>
<dbReference type="PhylomeDB" id="A0A0G4F1I7"/>
<comment type="subcellular location">
    <subcellularLocation>
        <location evidence="1">Nucleus</location>
    </subcellularLocation>
</comment>
<feature type="compositionally biased region" description="Low complexity" evidence="15">
    <location>
        <begin position="1"/>
        <end position="15"/>
    </location>
</feature>
<proteinExistence type="inferred from homology"/>
<comment type="catalytic activity">
    <reaction evidence="12">
        <text>Couples ATP hydrolysis with the unwinding of duplex DNA by translocating in the 3'-5' direction.</text>
        <dbReference type="EC" id="5.6.2.4"/>
    </reaction>
</comment>
<dbReference type="GO" id="GO:0005524">
    <property type="term" value="F:ATP binding"/>
    <property type="evidence" value="ECO:0007669"/>
    <property type="project" value="UniProtKB-KW"/>
</dbReference>
<dbReference type="GO" id="GO:0000112">
    <property type="term" value="C:nucleotide-excision repair factor 3 complex"/>
    <property type="evidence" value="ECO:0007669"/>
    <property type="project" value="TreeGrafter"/>
</dbReference>
<dbReference type="CDD" id="cd18789">
    <property type="entry name" value="SF2_C_XPB"/>
    <property type="match status" value="1"/>
</dbReference>
<dbReference type="Gene3D" id="3.40.50.300">
    <property type="entry name" value="P-loop containing nucleotide triphosphate hydrolases"/>
    <property type="match status" value="2"/>
</dbReference>
<dbReference type="Pfam" id="PF13625">
    <property type="entry name" value="Helicase_C_3"/>
    <property type="match status" value="1"/>
</dbReference>
<dbReference type="GO" id="GO:0006367">
    <property type="term" value="P:transcription initiation at RNA polymerase II promoter"/>
    <property type="evidence" value="ECO:0007669"/>
    <property type="project" value="InterPro"/>
</dbReference>
<dbReference type="EMBL" id="CDMY01000358">
    <property type="protein sequence ID" value="CEM05451.1"/>
    <property type="molecule type" value="Genomic_DNA"/>
</dbReference>
<name>A0A0G4F1I7_VITBC</name>
<dbReference type="EC" id="5.6.2.4" evidence="13"/>
<evidence type="ECO:0000256" key="15">
    <source>
        <dbReference type="SAM" id="MobiDB-lite"/>
    </source>
</evidence>
<evidence type="ECO:0000256" key="6">
    <source>
        <dbReference type="ARBA" id="ARBA00022806"/>
    </source>
</evidence>
<dbReference type="PANTHER" id="PTHR11274:SF0">
    <property type="entry name" value="GENERAL TRANSCRIPTION AND DNA REPAIR FACTOR IIH HELICASE SUBUNIT XPB"/>
    <property type="match status" value="1"/>
</dbReference>
<evidence type="ECO:0000313" key="19">
    <source>
        <dbReference type="Proteomes" id="UP000041254"/>
    </source>
</evidence>
<dbReference type="GO" id="GO:0043138">
    <property type="term" value="F:3'-5' DNA helicase activity"/>
    <property type="evidence" value="ECO:0007669"/>
    <property type="project" value="UniProtKB-EC"/>
</dbReference>
<dbReference type="InterPro" id="IPR001650">
    <property type="entry name" value="Helicase_C-like"/>
</dbReference>
<reference evidence="18 19" key="1">
    <citation type="submission" date="2014-11" db="EMBL/GenBank/DDBJ databases">
        <authorList>
            <person name="Zhu J."/>
            <person name="Qi W."/>
            <person name="Song R."/>
        </authorList>
    </citation>
    <scope>NUCLEOTIDE SEQUENCE [LARGE SCALE GENOMIC DNA]</scope>
</reference>
<dbReference type="AlphaFoldDB" id="A0A0G4F1I7"/>
<evidence type="ECO:0000256" key="9">
    <source>
        <dbReference type="ARBA" id="ARBA00023204"/>
    </source>
</evidence>
<sequence>MTTAEAPPAVGQAVPPAAPPMDIDATGASGEKKRKHRKHKKKKHRSDKSERSEKRRKKHHHRDQDDDATPAGRGSRVDGDELDDDDEYMDDDDEEYEGERKSSKRSRKGKRDKDVGNKLINITGKSVRQGERGLPFAADSTMYENQGGLDDMRNFIPQTSSLKVDHINRPLWVTPEGHIYMEFFSALKKEASDFLVAVAEPISRPEDIHEFQLTVFSLYAAVSVGISAEQILSTLEKFCKHEVPKELRSIVMQYGEAFGKVRLVLRDNGYFIEANDKALLELFLKDETIARARKTQAPRLPTQSAGGATGGVGGLGGGLAAGQQQQQASAAAQPSGQSTAVSGSSSSQMRTGGGTGGLIETDAPVLDPTQLGFKLTSSGGDQASWSQPAPSPPKPPNPSPSAAAAADAQAMPPPPVPSGSGEGAPGGVRQKMYSFEVKADCIGEVKEAALKSLQRPLIEEYDFKHDKKNPDIAMALRPSTQIRYYQERALRKMFGNGRARSGIIVLPCGAGKTLVGITAACTMRKSTVVLTSTAVAVDQWKRQFEQFTTIPPEKIRTLTAENKQDLPEDGGVLISTYTMMSFRGKRSEVSSRVMLQIKNREWGLQILDEVQFAPAKSFRTVCSIVKSHCKVGLTATLVREDDLIHDLQWLIGPKLYEANWLELQEAGFLAKVQCIEVWCPMAKEYFREYLTASAAKRRKLWVCNPNKLRLCEYLLKFHESRGDKCIVFSDNLFALQYASQVLKKPFICGDVPMNERLLILNRFQNESQFSTIFLSKVGDNAIDIPCATVIIQISFNSGSRRQEAQRLGRILRPKPKSEGEEFNAFFYSLVSKDTQEMYFADKRQQFIIDQGYAYKVITWNNFESHMAGEDLMFDNPKTQFDILAQILASDDTLDDIEDDDVMLGGTDVPAAGAKPAGVSVRKANLSILSGADPGVVYFEKGKQKAPAAKKEKHEESKHWIFKQRKK</sequence>
<dbReference type="OrthoDB" id="10262986at2759"/>
<dbReference type="Pfam" id="PF04851">
    <property type="entry name" value="ResIII"/>
    <property type="match status" value="1"/>
</dbReference>
<evidence type="ECO:0000259" key="16">
    <source>
        <dbReference type="PROSITE" id="PS51192"/>
    </source>
</evidence>
<comment type="catalytic activity">
    <reaction evidence="14">
        <text>ATP + H2O = ADP + phosphate + H(+)</text>
        <dbReference type="Rhea" id="RHEA:13065"/>
        <dbReference type="ChEBI" id="CHEBI:15377"/>
        <dbReference type="ChEBI" id="CHEBI:15378"/>
        <dbReference type="ChEBI" id="CHEBI:30616"/>
        <dbReference type="ChEBI" id="CHEBI:43474"/>
        <dbReference type="ChEBI" id="CHEBI:456216"/>
        <dbReference type="EC" id="5.6.2.4"/>
    </reaction>
</comment>
<dbReference type="FunFam" id="3.40.50.300:FF:000077">
    <property type="entry name" value="Probable DNA repair helicase RAD25"/>
    <property type="match status" value="1"/>
</dbReference>
<dbReference type="SMART" id="SM00487">
    <property type="entry name" value="DEXDc"/>
    <property type="match status" value="1"/>
</dbReference>
<comment type="similarity">
    <text evidence="2">Belongs to the helicase family. RAD25/XPB subfamily.</text>
</comment>
<feature type="compositionally biased region" description="Basic residues" evidence="15">
    <location>
        <begin position="32"/>
        <end position="46"/>
    </location>
</feature>
<evidence type="ECO:0000256" key="13">
    <source>
        <dbReference type="ARBA" id="ARBA00034808"/>
    </source>
</evidence>
<dbReference type="InParanoid" id="A0A0G4F1I7"/>
<dbReference type="GO" id="GO:0097550">
    <property type="term" value="C:transcription preinitiation complex"/>
    <property type="evidence" value="ECO:0007669"/>
    <property type="project" value="TreeGrafter"/>
</dbReference>
<evidence type="ECO:0000256" key="7">
    <source>
        <dbReference type="ARBA" id="ARBA00022840"/>
    </source>
</evidence>
<keyword evidence="3" id="KW-0547">Nucleotide-binding</keyword>
<feature type="domain" description="Helicase C-terminal" evidence="17">
    <location>
        <begin position="709"/>
        <end position="872"/>
    </location>
</feature>
<evidence type="ECO:0000256" key="1">
    <source>
        <dbReference type="ARBA" id="ARBA00004123"/>
    </source>
</evidence>
<evidence type="ECO:0000256" key="12">
    <source>
        <dbReference type="ARBA" id="ARBA00034617"/>
    </source>
</evidence>
<gene>
    <name evidence="18" type="ORF">Vbra_8686</name>
</gene>
<dbReference type="PANTHER" id="PTHR11274">
    <property type="entry name" value="RAD25/XP-B DNA REPAIR HELICASE"/>
    <property type="match status" value="1"/>
</dbReference>
<dbReference type="GO" id="GO:0016787">
    <property type="term" value="F:hydrolase activity"/>
    <property type="evidence" value="ECO:0007669"/>
    <property type="project" value="UniProtKB-KW"/>
</dbReference>
<keyword evidence="9" id="KW-0234">DNA repair</keyword>
<keyword evidence="5" id="KW-0378">Hydrolase</keyword>
<dbReference type="FunCoup" id="A0A0G4F1I7">
    <property type="interactions" value="507"/>
</dbReference>
<dbReference type="InterPro" id="IPR001161">
    <property type="entry name" value="XPB/Ssl2"/>
</dbReference>
<feature type="compositionally biased region" description="Low complexity" evidence="15">
    <location>
        <begin position="321"/>
        <end position="348"/>
    </location>
</feature>
<feature type="compositionally biased region" description="Low complexity" evidence="15">
    <location>
        <begin position="400"/>
        <end position="410"/>
    </location>
</feature>
<keyword evidence="8" id="KW-0238">DNA-binding</keyword>
<dbReference type="NCBIfam" id="TIGR00603">
    <property type="entry name" value="rad25"/>
    <property type="match status" value="1"/>
</dbReference>
<feature type="compositionally biased region" description="Basic and acidic residues" evidence="15">
    <location>
        <begin position="948"/>
        <end position="958"/>
    </location>
</feature>
<dbReference type="PROSITE" id="PS51194">
    <property type="entry name" value="HELICASE_CTER"/>
    <property type="match status" value="1"/>
</dbReference>
<keyword evidence="10" id="KW-0413">Isomerase</keyword>
<evidence type="ECO:0000256" key="4">
    <source>
        <dbReference type="ARBA" id="ARBA00022763"/>
    </source>
</evidence>
<dbReference type="SUPFAM" id="SSF52540">
    <property type="entry name" value="P-loop containing nucleoside triphosphate hydrolases"/>
    <property type="match status" value="2"/>
</dbReference>
<feature type="region of interest" description="Disordered" evidence="15">
    <location>
        <begin position="946"/>
        <end position="966"/>
    </location>
</feature>
<evidence type="ECO:0000256" key="8">
    <source>
        <dbReference type="ARBA" id="ARBA00023125"/>
    </source>
</evidence>
<dbReference type="GO" id="GO:0006289">
    <property type="term" value="P:nucleotide-excision repair"/>
    <property type="evidence" value="ECO:0007669"/>
    <property type="project" value="InterPro"/>
</dbReference>
<dbReference type="InterPro" id="IPR014001">
    <property type="entry name" value="Helicase_ATP-bd"/>
</dbReference>
<evidence type="ECO:0000256" key="14">
    <source>
        <dbReference type="ARBA" id="ARBA00048988"/>
    </source>
</evidence>
<dbReference type="FunFam" id="3.40.50.300:FF:000117">
    <property type="entry name" value="Putative DNA repair helicase rad25"/>
    <property type="match status" value="1"/>
</dbReference>
<keyword evidence="7" id="KW-0067">ATP-binding</keyword>
<keyword evidence="6" id="KW-0347">Helicase</keyword>
<accession>A0A0G4F1I7</accession>
<dbReference type="SMART" id="SM00490">
    <property type="entry name" value="HELICc"/>
    <property type="match status" value="1"/>
</dbReference>
<keyword evidence="19" id="KW-1185">Reference proteome</keyword>
<dbReference type="VEuPathDB" id="CryptoDB:Vbra_8686"/>
<dbReference type="InterPro" id="IPR006935">
    <property type="entry name" value="Helicase/UvrB_N"/>
</dbReference>
<dbReference type="GO" id="GO:0003677">
    <property type="term" value="F:DNA binding"/>
    <property type="evidence" value="ECO:0007669"/>
    <property type="project" value="UniProtKB-KW"/>
</dbReference>
<organism evidence="18 19">
    <name type="scientific">Vitrella brassicaformis (strain CCMP3155)</name>
    <dbReference type="NCBI Taxonomy" id="1169540"/>
    <lineage>
        <taxon>Eukaryota</taxon>
        <taxon>Sar</taxon>
        <taxon>Alveolata</taxon>
        <taxon>Colpodellida</taxon>
        <taxon>Vitrellaceae</taxon>
        <taxon>Vitrella</taxon>
    </lineage>
</organism>
<evidence type="ECO:0000256" key="3">
    <source>
        <dbReference type="ARBA" id="ARBA00022741"/>
    </source>
</evidence>
<dbReference type="CDD" id="cd18029">
    <property type="entry name" value="DEXHc_XPB"/>
    <property type="match status" value="1"/>
</dbReference>
<protein>
    <recommendedName>
        <fullName evidence="13">DNA 3'-5' helicase</fullName>
        <ecNumber evidence="13">5.6.2.4</ecNumber>
    </recommendedName>
</protein>
<dbReference type="InterPro" id="IPR032438">
    <property type="entry name" value="ERCC3_RAD25_C"/>
</dbReference>
<dbReference type="Pfam" id="PF16203">
    <property type="entry name" value="ERCC3_RAD25_C"/>
    <property type="match status" value="1"/>
</dbReference>
<feature type="compositionally biased region" description="Acidic residues" evidence="15">
    <location>
        <begin position="80"/>
        <end position="97"/>
    </location>
</feature>
<feature type="domain" description="Helicase ATP-binding" evidence="16">
    <location>
        <begin position="493"/>
        <end position="655"/>
    </location>
</feature>
<dbReference type="GO" id="GO:0005675">
    <property type="term" value="C:transcription factor TFIIH holo complex"/>
    <property type="evidence" value="ECO:0007669"/>
    <property type="project" value="TreeGrafter"/>
</dbReference>
<dbReference type="InterPro" id="IPR050615">
    <property type="entry name" value="ATP-dep_DNA_Helicase"/>
</dbReference>
<feature type="compositionally biased region" description="Gly residues" evidence="15">
    <location>
        <begin position="307"/>
        <end position="320"/>
    </location>
</feature>
<evidence type="ECO:0000313" key="18">
    <source>
        <dbReference type="EMBL" id="CEM05451.1"/>
    </source>
</evidence>